<sequence length="66" mass="7417">LKFDDFISEYIDIMNGIGQGDPISMLLYIIYNADLLEALRRLNEDAIGYVDDALVVATAKTFKETT</sequence>
<reference evidence="2 3" key="1">
    <citation type="submission" date="2014-04" db="EMBL/GenBank/DDBJ databases">
        <authorList>
            <consortium name="DOE Joint Genome Institute"/>
            <person name="Kuo A."/>
            <person name="Kohler A."/>
            <person name="Nagy L.G."/>
            <person name="Floudas D."/>
            <person name="Copeland A."/>
            <person name="Barry K.W."/>
            <person name="Cichocki N."/>
            <person name="Veneault-Fourrey C."/>
            <person name="LaButti K."/>
            <person name="Lindquist E.A."/>
            <person name="Lipzen A."/>
            <person name="Lundell T."/>
            <person name="Morin E."/>
            <person name="Murat C."/>
            <person name="Sun H."/>
            <person name="Tunlid A."/>
            <person name="Henrissat B."/>
            <person name="Grigoriev I.V."/>
            <person name="Hibbett D.S."/>
            <person name="Martin F."/>
            <person name="Nordberg H.P."/>
            <person name="Cantor M.N."/>
            <person name="Hua S.X."/>
        </authorList>
    </citation>
    <scope>NUCLEOTIDE SEQUENCE [LARGE SCALE GENOMIC DNA]</scope>
    <source>
        <strain evidence="2 3">LaAM-08-1</strain>
    </source>
</reference>
<feature type="domain" description="Reverse transcriptase" evidence="1">
    <location>
        <begin position="1"/>
        <end position="66"/>
    </location>
</feature>
<dbReference type="Proteomes" id="UP000054477">
    <property type="component" value="Unassembled WGS sequence"/>
</dbReference>
<evidence type="ECO:0000259" key="1">
    <source>
        <dbReference type="PROSITE" id="PS50878"/>
    </source>
</evidence>
<protein>
    <recommendedName>
        <fullName evidence="1">Reverse transcriptase domain-containing protein</fullName>
    </recommendedName>
</protein>
<organism evidence="2 3">
    <name type="scientific">Laccaria amethystina LaAM-08-1</name>
    <dbReference type="NCBI Taxonomy" id="1095629"/>
    <lineage>
        <taxon>Eukaryota</taxon>
        <taxon>Fungi</taxon>
        <taxon>Dikarya</taxon>
        <taxon>Basidiomycota</taxon>
        <taxon>Agaricomycotina</taxon>
        <taxon>Agaricomycetes</taxon>
        <taxon>Agaricomycetidae</taxon>
        <taxon>Agaricales</taxon>
        <taxon>Agaricineae</taxon>
        <taxon>Hydnangiaceae</taxon>
        <taxon>Laccaria</taxon>
    </lineage>
</organism>
<evidence type="ECO:0000313" key="2">
    <source>
        <dbReference type="EMBL" id="KIJ95234.1"/>
    </source>
</evidence>
<accession>A0A0C9WJT1</accession>
<name>A0A0C9WJT1_9AGAR</name>
<feature type="non-terminal residue" evidence="2">
    <location>
        <position position="66"/>
    </location>
</feature>
<dbReference type="InterPro" id="IPR000477">
    <property type="entry name" value="RT_dom"/>
</dbReference>
<evidence type="ECO:0000313" key="3">
    <source>
        <dbReference type="Proteomes" id="UP000054477"/>
    </source>
</evidence>
<dbReference type="EMBL" id="KN838763">
    <property type="protein sequence ID" value="KIJ95234.1"/>
    <property type="molecule type" value="Genomic_DNA"/>
</dbReference>
<proteinExistence type="predicted"/>
<keyword evidence="3" id="KW-1185">Reference proteome</keyword>
<dbReference type="AlphaFoldDB" id="A0A0C9WJT1"/>
<dbReference type="STRING" id="1095629.A0A0C9WJT1"/>
<feature type="non-terminal residue" evidence="2">
    <location>
        <position position="1"/>
    </location>
</feature>
<dbReference type="OrthoDB" id="3044497at2759"/>
<dbReference type="PROSITE" id="PS50878">
    <property type="entry name" value="RT_POL"/>
    <property type="match status" value="1"/>
</dbReference>
<gene>
    <name evidence="2" type="ORF">K443DRAFT_25525</name>
</gene>
<reference evidence="3" key="2">
    <citation type="submission" date="2015-01" db="EMBL/GenBank/DDBJ databases">
        <title>Evolutionary Origins and Diversification of the Mycorrhizal Mutualists.</title>
        <authorList>
            <consortium name="DOE Joint Genome Institute"/>
            <consortium name="Mycorrhizal Genomics Consortium"/>
            <person name="Kohler A."/>
            <person name="Kuo A."/>
            <person name="Nagy L.G."/>
            <person name="Floudas D."/>
            <person name="Copeland A."/>
            <person name="Barry K.W."/>
            <person name="Cichocki N."/>
            <person name="Veneault-Fourrey C."/>
            <person name="LaButti K."/>
            <person name="Lindquist E.A."/>
            <person name="Lipzen A."/>
            <person name="Lundell T."/>
            <person name="Morin E."/>
            <person name="Murat C."/>
            <person name="Riley R."/>
            <person name="Ohm R."/>
            <person name="Sun H."/>
            <person name="Tunlid A."/>
            <person name="Henrissat B."/>
            <person name="Grigoriev I.V."/>
            <person name="Hibbett D.S."/>
            <person name="Martin F."/>
        </authorList>
    </citation>
    <scope>NUCLEOTIDE SEQUENCE [LARGE SCALE GENOMIC DNA]</scope>
    <source>
        <strain evidence="3">LaAM-08-1</strain>
    </source>
</reference>
<dbReference type="HOGENOM" id="CLU_169846_1_0_1"/>